<protein>
    <submittedName>
        <fullName evidence="2">NifU-like protein</fullName>
    </submittedName>
</protein>
<evidence type="ECO:0000313" key="2">
    <source>
        <dbReference type="EMBL" id="PWV63083.1"/>
    </source>
</evidence>
<dbReference type="InterPro" id="IPR034904">
    <property type="entry name" value="FSCA_dom_sf"/>
</dbReference>
<dbReference type="RefSeq" id="WP_110017601.1">
    <property type="nucleotide sequence ID" value="NZ_QGTJ01000003.1"/>
</dbReference>
<dbReference type="Gene3D" id="3.30.300.130">
    <property type="entry name" value="Fe-S cluster assembly (FSCA)"/>
    <property type="match status" value="1"/>
</dbReference>
<evidence type="ECO:0000259" key="1">
    <source>
        <dbReference type="Pfam" id="PF01106"/>
    </source>
</evidence>
<dbReference type="InterPro" id="IPR001075">
    <property type="entry name" value="NIF_FeS_clus_asmbl_NifU_C"/>
</dbReference>
<dbReference type="GO" id="GO:0005506">
    <property type="term" value="F:iron ion binding"/>
    <property type="evidence" value="ECO:0007669"/>
    <property type="project" value="InterPro"/>
</dbReference>
<dbReference type="Proteomes" id="UP000246569">
    <property type="component" value="Unassembled WGS sequence"/>
</dbReference>
<dbReference type="OrthoDB" id="9798220at2"/>
<proteinExistence type="predicted"/>
<name>A0A317N1C1_9GAMM</name>
<reference evidence="2 3" key="1">
    <citation type="submission" date="2018-05" db="EMBL/GenBank/DDBJ databases">
        <title>Genomic Encyclopedia of Type Strains, Phase IV (KMG-IV): sequencing the most valuable type-strain genomes for metagenomic binning, comparative biology and taxonomic classification.</title>
        <authorList>
            <person name="Goeker M."/>
        </authorList>
    </citation>
    <scope>NUCLEOTIDE SEQUENCE [LARGE SCALE GENOMIC DNA]</scope>
    <source>
        <strain evidence="2 3">DSM 23606</strain>
    </source>
</reference>
<dbReference type="Pfam" id="PF01106">
    <property type="entry name" value="NifU"/>
    <property type="match status" value="1"/>
</dbReference>
<dbReference type="GO" id="GO:0051536">
    <property type="term" value="F:iron-sulfur cluster binding"/>
    <property type="evidence" value="ECO:0007669"/>
    <property type="project" value="InterPro"/>
</dbReference>
<dbReference type="EMBL" id="QGTJ01000003">
    <property type="protein sequence ID" value="PWV63083.1"/>
    <property type="molecule type" value="Genomic_DNA"/>
</dbReference>
<dbReference type="SUPFAM" id="SSF117916">
    <property type="entry name" value="Fe-S cluster assembly (FSCA) domain-like"/>
    <property type="match status" value="1"/>
</dbReference>
<sequence length="109" mass="11195">MSNRALDAAAGAAPDLAEAIGEEIVLPQAAAAETCLELVAETIERLRPRVQADGGDMALVDVRGNIVRVRLSGACVACALAGQTLGGVRRELVRVLGNPAVRVLPAAEL</sequence>
<dbReference type="AlphaFoldDB" id="A0A317N1C1"/>
<comment type="caution">
    <text evidence="2">The sequence shown here is derived from an EMBL/GenBank/DDBJ whole genome shotgun (WGS) entry which is preliminary data.</text>
</comment>
<feature type="domain" description="NIF system FeS cluster assembly NifU C-terminal" evidence="1">
    <location>
        <begin position="39"/>
        <end position="97"/>
    </location>
</feature>
<dbReference type="GO" id="GO:0016226">
    <property type="term" value="P:iron-sulfur cluster assembly"/>
    <property type="evidence" value="ECO:0007669"/>
    <property type="project" value="InterPro"/>
</dbReference>
<gene>
    <name evidence="2" type="ORF">C7443_1037</name>
</gene>
<keyword evidence="3" id="KW-1185">Reference proteome</keyword>
<accession>A0A317N1C1</accession>
<evidence type="ECO:0000313" key="3">
    <source>
        <dbReference type="Proteomes" id="UP000246569"/>
    </source>
</evidence>
<organism evidence="2 3">
    <name type="scientific">Plasticicumulans acidivorans</name>
    <dbReference type="NCBI Taxonomy" id="886464"/>
    <lineage>
        <taxon>Bacteria</taxon>
        <taxon>Pseudomonadati</taxon>
        <taxon>Pseudomonadota</taxon>
        <taxon>Gammaproteobacteria</taxon>
        <taxon>Candidatus Competibacteraceae</taxon>
        <taxon>Plasticicumulans</taxon>
    </lineage>
</organism>